<dbReference type="Gene3D" id="2.70.70.10">
    <property type="entry name" value="Glucose Permease (Domain IIA)"/>
    <property type="match status" value="1"/>
</dbReference>
<gene>
    <name evidence="4" type="ORF">WMO24_03105</name>
</gene>
<dbReference type="RefSeq" id="WP_349214877.1">
    <property type="nucleotide sequence ID" value="NZ_JBBMFA010000053.1"/>
</dbReference>
<dbReference type="Pfam" id="PF01551">
    <property type="entry name" value="Peptidase_M23"/>
    <property type="match status" value="1"/>
</dbReference>
<feature type="domain" description="G5" evidence="3">
    <location>
        <begin position="317"/>
        <end position="399"/>
    </location>
</feature>
<accession>A0ABV1GC60</accession>
<keyword evidence="2" id="KW-0472">Membrane</keyword>
<organism evidence="4 5">
    <name type="scientific">Ruthenibacterium intestinale</name>
    <dbReference type="NCBI Taxonomy" id="3133163"/>
    <lineage>
        <taxon>Bacteria</taxon>
        <taxon>Bacillati</taxon>
        <taxon>Bacillota</taxon>
        <taxon>Clostridia</taxon>
        <taxon>Eubacteriales</taxon>
        <taxon>Oscillospiraceae</taxon>
        <taxon>Ruthenibacterium</taxon>
    </lineage>
</organism>
<dbReference type="PANTHER" id="PTHR21666">
    <property type="entry name" value="PEPTIDASE-RELATED"/>
    <property type="match status" value="1"/>
</dbReference>
<dbReference type="InterPro" id="IPR050570">
    <property type="entry name" value="Cell_wall_metabolism_enzyme"/>
</dbReference>
<keyword evidence="1" id="KW-0732">Signal</keyword>
<evidence type="ECO:0000259" key="3">
    <source>
        <dbReference type="PROSITE" id="PS51109"/>
    </source>
</evidence>
<dbReference type="InterPro" id="IPR011055">
    <property type="entry name" value="Dup_hybrid_motif"/>
</dbReference>
<keyword evidence="5" id="KW-1185">Reference proteome</keyword>
<dbReference type="Proteomes" id="UP001477672">
    <property type="component" value="Unassembled WGS sequence"/>
</dbReference>
<feature type="transmembrane region" description="Helical" evidence="2">
    <location>
        <begin position="125"/>
        <end position="150"/>
    </location>
</feature>
<evidence type="ECO:0000256" key="2">
    <source>
        <dbReference type="SAM" id="Phobius"/>
    </source>
</evidence>
<evidence type="ECO:0000256" key="1">
    <source>
        <dbReference type="ARBA" id="ARBA00022729"/>
    </source>
</evidence>
<keyword evidence="2" id="KW-1133">Transmembrane helix</keyword>
<dbReference type="EMBL" id="JBBMFA010000053">
    <property type="protein sequence ID" value="MEQ2519430.1"/>
    <property type="molecule type" value="Genomic_DNA"/>
</dbReference>
<reference evidence="4 5" key="1">
    <citation type="submission" date="2024-03" db="EMBL/GenBank/DDBJ databases">
        <title>Human intestinal bacterial collection.</title>
        <authorList>
            <person name="Pauvert C."/>
            <person name="Hitch T.C.A."/>
            <person name="Clavel T."/>
        </authorList>
    </citation>
    <scope>NUCLEOTIDE SEQUENCE [LARGE SCALE GENOMIC DNA]</scope>
    <source>
        <strain evidence="4 5">CLA-JM-H11</strain>
    </source>
</reference>
<evidence type="ECO:0000313" key="4">
    <source>
        <dbReference type="EMBL" id="MEQ2519430.1"/>
    </source>
</evidence>
<dbReference type="Gene3D" id="2.20.230.10">
    <property type="entry name" value="Resuscitation-promoting factor rpfb"/>
    <property type="match status" value="1"/>
</dbReference>
<dbReference type="PROSITE" id="PS51109">
    <property type="entry name" value="G5"/>
    <property type="match status" value="1"/>
</dbReference>
<keyword evidence="2" id="KW-0812">Transmembrane</keyword>
<dbReference type="SUPFAM" id="SSF51261">
    <property type="entry name" value="Duplicated hybrid motif"/>
    <property type="match status" value="1"/>
</dbReference>
<sequence length="536" mass="59280">MKRQWKRYFRDGEVSPRAVAHLLGNLFYDTGYHTEYFFIRFTRGVRHILHGIAGVFVWVFTLLGSLLKAFFGTILEDVLAPWKQISQGMHNLRTMMRQEREAGSQDVAQKGWQYFKRGVRAYRDLIWNALAYLMPLGATAILVFTVYTVLSYTFALSVEYNGQMVGFIENETVYENAQNLVQQRLQADADRSEWEGEATFTISVVSEAALSDQAELANRIIATSSQKFVEATGVMVNGTLVGVTQDSELVNEALEQAQAPYQKPDQSDWSVRFRHEVEVIPGLYFTDTLISGQELVNRLTGAAPFTLAGGESITMNCLEVQQVQRITYQEEIPYETVTSQSAELTWGDEVIQQAGVAGQQIVTADVVYDMNGVELQKVVLSQEVISEPVTEVILYGTLNQYGGAVGEPGDGNFIWPVPGYSGISRGMGYGHRGVDITGAYGTTIVAADNGLVEISENGAGTSNWSYGLFVKIDHGNGYTTLYAHCSELLVSEGEYVVKGQPIARMGSTGNSSGNHCHLEFTENGVLTNPYRFVTPP</sequence>
<proteinExistence type="predicted"/>
<dbReference type="SMART" id="SM01208">
    <property type="entry name" value="G5"/>
    <property type="match status" value="1"/>
</dbReference>
<dbReference type="CDD" id="cd12797">
    <property type="entry name" value="M23_peptidase"/>
    <property type="match status" value="1"/>
</dbReference>
<name>A0ABV1GC60_9FIRM</name>
<protein>
    <submittedName>
        <fullName evidence="4">Peptidoglycan DD-metalloendopeptidase family protein</fullName>
    </submittedName>
</protein>
<evidence type="ECO:0000313" key="5">
    <source>
        <dbReference type="Proteomes" id="UP001477672"/>
    </source>
</evidence>
<dbReference type="InterPro" id="IPR016047">
    <property type="entry name" value="M23ase_b-sheet_dom"/>
</dbReference>
<dbReference type="PANTHER" id="PTHR21666:SF270">
    <property type="entry name" value="MUREIN HYDROLASE ACTIVATOR ENVC"/>
    <property type="match status" value="1"/>
</dbReference>
<comment type="caution">
    <text evidence="4">The sequence shown here is derived from an EMBL/GenBank/DDBJ whole genome shotgun (WGS) entry which is preliminary data.</text>
</comment>
<dbReference type="Pfam" id="PF07501">
    <property type="entry name" value="G5"/>
    <property type="match status" value="1"/>
</dbReference>
<dbReference type="InterPro" id="IPR011098">
    <property type="entry name" value="G5_dom"/>
</dbReference>